<organism evidence="1 2">
    <name type="scientific">Lepraria finkii</name>
    <dbReference type="NCBI Taxonomy" id="1340010"/>
    <lineage>
        <taxon>Eukaryota</taxon>
        <taxon>Fungi</taxon>
        <taxon>Dikarya</taxon>
        <taxon>Ascomycota</taxon>
        <taxon>Pezizomycotina</taxon>
        <taxon>Lecanoromycetes</taxon>
        <taxon>OSLEUM clade</taxon>
        <taxon>Lecanoromycetidae</taxon>
        <taxon>Lecanorales</taxon>
        <taxon>Lecanorineae</taxon>
        <taxon>Stereocaulaceae</taxon>
        <taxon>Lepraria</taxon>
    </lineage>
</organism>
<evidence type="ECO:0000313" key="1">
    <source>
        <dbReference type="EMBL" id="KAL2057186.1"/>
    </source>
</evidence>
<reference evidence="1 2" key="1">
    <citation type="submission" date="2024-09" db="EMBL/GenBank/DDBJ databases">
        <title>Rethinking Asexuality: The Enigmatic Case of Functional Sexual Genes in Lepraria (Stereocaulaceae).</title>
        <authorList>
            <person name="Doellman M."/>
            <person name="Sun Y."/>
            <person name="Barcenas-Pena A."/>
            <person name="Lumbsch H.T."/>
            <person name="Grewe F."/>
        </authorList>
    </citation>
    <scope>NUCLEOTIDE SEQUENCE [LARGE SCALE GENOMIC DNA]</scope>
    <source>
        <strain evidence="1 2">Grewe 0041</strain>
    </source>
</reference>
<proteinExistence type="predicted"/>
<comment type="caution">
    <text evidence="1">The sequence shown here is derived from an EMBL/GenBank/DDBJ whole genome shotgun (WGS) entry which is preliminary data.</text>
</comment>
<gene>
    <name evidence="1" type="ORF">ABVK25_002239</name>
</gene>
<keyword evidence="2" id="KW-1185">Reference proteome</keyword>
<dbReference type="EMBL" id="JBHFEH010000005">
    <property type="protein sequence ID" value="KAL2057186.1"/>
    <property type="molecule type" value="Genomic_DNA"/>
</dbReference>
<protein>
    <submittedName>
        <fullName evidence="1">Uncharacterized protein</fullName>
    </submittedName>
</protein>
<accession>A0ABR4BJM1</accession>
<evidence type="ECO:0000313" key="2">
    <source>
        <dbReference type="Proteomes" id="UP001590951"/>
    </source>
</evidence>
<name>A0ABR4BJM1_9LECA</name>
<dbReference type="Proteomes" id="UP001590951">
    <property type="component" value="Unassembled WGS sequence"/>
</dbReference>
<sequence>MASVTQEQPPGKRATKTPVIFDADEQEAQREAELAAVHAEAMARLKAETLKVPWTLAGIGRAAMMINKRVEKLEQQEDERL</sequence>